<dbReference type="VEuPathDB" id="VectorBase:GAUT024467"/>
<evidence type="ECO:0000313" key="1">
    <source>
        <dbReference type="EnsemblMetazoa" id="GAUT024467-PA"/>
    </source>
</evidence>
<dbReference type="Proteomes" id="UP000078200">
    <property type="component" value="Unassembled WGS sequence"/>
</dbReference>
<keyword evidence="2" id="KW-1185">Reference proteome</keyword>
<protein>
    <submittedName>
        <fullName evidence="1">Uncharacterized protein</fullName>
    </submittedName>
</protein>
<accession>A0A1A9V3H0</accession>
<sequence length="173" mass="20132">MSHVQQRIVTAYKEEVCLNFRTKKQDLMEANTKLPAVMGARKNMNSVRLSFMIVDNHECSRRISSLKYVNIKLFKLLWLPSSQSDPDTLTLNRKNSENTLLNAYAAEARWRHERNSHDLSVRESNFNTPRRRLTPDSNSTHTRLTLDSHSTHTRVNLILYLYPILSLLYSTAI</sequence>
<proteinExistence type="predicted"/>
<evidence type="ECO:0000313" key="2">
    <source>
        <dbReference type="Proteomes" id="UP000078200"/>
    </source>
</evidence>
<name>A0A1A9V3H0_GLOAU</name>
<organism evidence="1 2">
    <name type="scientific">Glossina austeni</name>
    <name type="common">Savannah tsetse fly</name>
    <dbReference type="NCBI Taxonomy" id="7395"/>
    <lineage>
        <taxon>Eukaryota</taxon>
        <taxon>Metazoa</taxon>
        <taxon>Ecdysozoa</taxon>
        <taxon>Arthropoda</taxon>
        <taxon>Hexapoda</taxon>
        <taxon>Insecta</taxon>
        <taxon>Pterygota</taxon>
        <taxon>Neoptera</taxon>
        <taxon>Endopterygota</taxon>
        <taxon>Diptera</taxon>
        <taxon>Brachycera</taxon>
        <taxon>Muscomorpha</taxon>
        <taxon>Hippoboscoidea</taxon>
        <taxon>Glossinidae</taxon>
        <taxon>Glossina</taxon>
    </lineage>
</organism>
<reference evidence="1" key="1">
    <citation type="submission" date="2020-05" db="UniProtKB">
        <authorList>
            <consortium name="EnsemblMetazoa"/>
        </authorList>
    </citation>
    <scope>IDENTIFICATION</scope>
    <source>
        <strain evidence="1">TTRI</strain>
    </source>
</reference>
<dbReference type="EnsemblMetazoa" id="GAUT024467-RA">
    <property type="protein sequence ID" value="GAUT024467-PA"/>
    <property type="gene ID" value="GAUT024467"/>
</dbReference>
<dbReference type="AlphaFoldDB" id="A0A1A9V3H0"/>